<dbReference type="EMBL" id="KQ414627">
    <property type="protein sequence ID" value="KOC67425.1"/>
    <property type="molecule type" value="Genomic_DNA"/>
</dbReference>
<dbReference type="OrthoDB" id="10260946at2759"/>
<keyword evidence="4" id="KW-0677">Repeat</keyword>
<dbReference type="STRING" id="597456.A0A0L7R976"/>
<dbReference type="PANTHER" id="PTHR46853">
    <property type="entry name" value="METHYLOSOME PROTEIN 50"/>
    <property type="match status" value="1"/>
</dbReference>
<dbReference type="InterPro" id="IPR001680">
    <property type="entry name" value="WD40_rpt"/>
</dbReference>
<reference evidence="6 7" key="1">
    <citation type="submission" date="2015-07" db="EMBL/GenBank/DDBJ databases">
        <title>The genome of Habropoda laboriosa.</title>
        <authorList>
            <person name="Pan H."/>
            <person name="Kapheim K."/>
        </authorList>
    </citation>
    <scope>NUCLEOTIDE SEQUENCE [LARGE SCALE GENOMIC DNA]</scope>
    <source>
        <strain evidence="6">0110345459</strain>
    </source>
</reference>
<dbReference type="PANTHER" id="PTHR46853:SF1">
    <property type="entry name" value="METHYLOSOME PROTEIN 50"/>
    <property type="match status" value="1"/>
</dbReference>
<dbReference type="Gene3D" id="2.130.10.10">
    <property type="entry name" value="YVTN repeat-like/Quinoprotein amine dehydrogenase"/>
    <property type="match status" value="1"/>
</dbReference>
<evidence type="ECO:0000313" key="7">
    <source>
        <dbReference type="Proteomes" id="UP000053825"/>
    </source>
</evidence>
<dbReference type="InterPro" id="IPR019775">
    <property type="entry name" value="WD40_repeat_CS"/>
</dbReference>
<proteinExistence type="predicted"/>
<keyword evidence="7" id="KW-1185">Reference proteome</keyword>
<dbReference type="PROSITE" id="PS50082">
    <property type="entry name" value="WD_REPEATS_2"/>
    <property type="match status" value="1"/>
</dbReference>
<dbReference type="Pfam" id="PF00400">
    <property type="entry name" value="WD40"/>
    <property type="match status" value="2"/>
</dbReference>
<organism evidence="6 7">
    <name type="scientific">Habropoda laboriosa</name>
    <dbReference type="NCBI Taxonomy" id="597456"/>
    <lineage>
        <taxon>Eukaryota</taxon>
        <taxon>Metazoa</taxon>
        <taxon>Ecdysozoa</taxon>
        <taxon>Arthropoda</taxon>
        <taxon>Hexapoda</taxon>
        <taxon>Insecta</taxon>
        <taxon>Pterygota</taxon>
        <taxon>Neoptera</taxon>
        <taxon>Endopterygota</taxon>
        <taxon>Hymenoptera</taxon>
        <taxon>Apocrita</taxon>
        <taxon>Aculeata</taxon>
        <taxon>Apoidea</taxon>
        <taxon>Anthophila</taxon>
        <taxon>Apidae</taxon>
        <taxon>Habropoda</taxon>
    </lineage>
</organism>
<sequence>MEPLIEPNLNADVYRNMTAADRPLVPDKHLQFILIYDEKSAILGGSNMTDRYWSGTIWYYNDISDFDREKAFVAKKTESGVCAAVYLESDKFIIGEDTGALTIFDISTEPDGVKELQCAAYACLHDSSLLTLSAFADKKKVVSGGMDCCIKVWDVTELMVTQSFDYAHIDTVTCVDVKPKSNTEFASTSSDCEALLWDIRQIKPAQSILKRDVGLTAVSWNPNIENFLAIGTDNGEVVIVDARRSDIEVLRELSAFTRPVHKLLFNPNAEKLEELAVCCDNTSVEVLDINSQFSPIYKDNRHTDFVRGLTWFNNYLYSCSWDNTALKHTMDFEDI</sequence>
<protein>
    <submittedName>
        <fullName evidence="6">Methylosome protein 50</fullName>
    </submittedName>
</protein>
<evidence type="ECO:0000256" key="5">
    <source>
        <dbReference type="PROSITE-ProRule" id="PRU00221"/>
    </source>
</evidence>
<dbReference type="GO" id="GO:0034709">
    <property type="term" value="C:methylosome"/>
    <property type="evidence" value="ECO:0007669"/>
    <property type="project" value="TreeGrafter"/>
</dbReference>
<dbReference type="SUPFAM" id="SSF50978">
    <property type="entry name" value="WD40 repeat-like"/>
    <property type="match status" value="1"/>
</dbReference>
<accession>A0A0L7R976</accession>
<dbReference type="GO" id="GO:0007309">
    <property type="term" value="P:oocyte axis specification"/>
    <property type="evidence" value="ECO:0007669"/>
    <property type="project" value="TreeGrafter"/>
</dbReference>
<keyword evidence="3 5" id="KW-0853">WD repeat</keyword>
<dbReference type="SMART" id="SM00320">
    <property type="entry name" value="WD40"/>
    <property type="match status" value="5"/>
</dbReference>
<feature type="repeat" description="WD" evidence="5">
    <location>
        <begin position="125"/>
        <end position="163"/>
    </location>
</feature>
<dbReference type="Proteomes" id="UP000053825">
    <property type="component" value="Unassembled WGS sequence"/>
</dbReference>
<evidence type="ECO:0000256" key="1">
    <source>
        <dbReference type="ARBA" id="ARBA00004496"/>
    </source>
</evidence>
<keyword evidence="2" id="KW-0963">Cytoplasm</keyword>
<evidence type="ECO:0000313" key="6">
    <source>
        <dbReference type="EMBL" id="KOC67425.1"/>
    </source>
</evidence>
<name>A0A0L7R976_9HYME</name>
<dbReference type="AlphaFoldDB" id="A0A0L7R976"/>
<evidence type="ECO:0000256" key="4">
    <source>
        <dbReference type="ARBA" id="ARBA00022737"/>
    </source>
</evidence>
<dbReference type="InterPro" id="IPR015943">
    <property type="entry name" value="WD40/YVTN_repeat-like_dom_sf"/>
</dbReference>
<dbReference type="InterPro" id="IPR036322">
    <property type="entry name" value="WD40_repeat_dom_sf"/>
</dbReference>
<dbReference type="InterPro" id="IPR052139">
    <property type="entry name" value="Methylosome_Comp_WDR77"/>
</dbReference>
<comment type="subcellular location">
    <subcellularLocation>
        <location evidence="1">Cytoplasm</location>
    </subcellularLocation>
</comment>
<evidence type="ECO:0000256" key="2">
    <source>
        <dbReference type="ARBA" id="ARBA00022490"/>
    </source>
</evidence>
<dbReference type="PROSITE" id="PS00678">
    <property type="entry name" value="WD_REPEATS_1"/>
    <property type="match status" value="1"/>
</dbReference>
<gene>
    <name evidence="6" type="ORF">WH47_11604</name>
</gene>
<evidence type="ECO:0000256" key="3">
    <source>
        <dbReference type="ARBA" id="ARBA00022574"/>
    </source>
</evidence>